<comment type="similarity">
    <text evidence="2">Belongs to the methyl-accepting chemotaxis (MCP) protein family.</text>
</comment>
<protein>
    <submittedName>
        <fullName evidence="5">Chemotaxis protein</fullName>
    </submittedName>
</protein>
<dbReference type="PANTHER" id="PTHR32089">
    <property type="entry name" value="METHYL-ACCEPTING CHEMOTAXIS PROTEIN MCPB"/>
    <property type="match status" value="1"/>
</dbReference>
<dbReference type="AlphaFoldDB" id="A0A849BW84"/>
<dbReference type="PROSITE" id="PS50111">
    <property type="entry name" value="CHEMOTAXIS_TRANSDUC_2"/>
    <property type="match status" value="1"/>
</dbReference>
<dbReference type="Proteomes" id="UP000555552">
    <property type="component" value="Unassembled WGS sequence"/>
</dbReference>
<evidence type="ECO:0000313" key="5">
    <source>
        <dbReference type="EMBL" id="NNH24624.1"/>
    </source>
</evidence>
<dbReference type="EMBL" id="JABEMA010000430">
    <property type="protein sequence ID" value="NNH24624.1"/>
    <property type="molecule type" value="Genomic_DNA"/>
</dbReference>
<comment type="caution">
    <text evidence="5">The sequence shown here is derived from an EMBL/GenBank/DDBJ whole genome shotgun (WGS) entry which is preliminary data.</text>
</comment>
<keyword evidence="6" id="KW-1185">Reference proteome</keyword>
<reference evidence="5 6" key="1">
    <citation type="submission" date="2020-05" db="EMBL/GenBank/DDBJ databases">
        <title>MicrobeNet Type strains.</title>
        <authorList>
            <person name="Nicholson A.C."/>
        </authorList>
    </citation>
    <scope>NUCLEOTIDE SEQUENCE [LARGE SCALE GENOMIC DNA]</scope>
    <source>
        <strain evidence="5 6">JCM 14547</strain>
    </source>
</reference>
<keyword evidence="1 3" id="KW-0807">Transducer</keyword>
<dbReference type="GO" id="GO:0004888">
    <property type="term" value="F:transmembrane signaling receptor activity"/>
    <property type="evidence" value="ECO:0007669"/>
    <property type="project" value="InterPro"/>
</dbReference>
<evidence type="ECO:0000313" key="6">
    <source>
        <dbReference type="Proteomes" id="UP000555552"/>
    </source>
</evidence>
<dbReference type="InterPro" id="IPR004090">
    <property type="entry name" value="Chemotax_Me-accpt_rcpt"/>
</dbReference>
<dbReference type="GO" id="GO:0006935">
    <property type="term" value="P:chemotaxis"/>
    <property type="evidence" value="ECO:0007669"/>
    <property type="project" value="InterPro"/>
</dbReference>
<dbReference type="PRINTS" id="PR00260">
    <property type="entry name" value="CHEMTRNSDUCR"/>
</dbReference>
<dbReference type="InterPro" id="IPR004089">
    <property type="entry name" value="MCPsignal_dom"/>
</dbReference>
<dbReference type="SMART" id="SM00283">
    <property type="entry name" value="MA"/>
    <property type="match status" value="1"/>
</dbReference>
<dbReference type="GO" id="GO:0007165">
    <property type="term" value="P:signal transduction"/>
    <property type="evidence" value="ECO:0007669"/>
    <property type="project" value="UniProtKB-KW"/>
</dbReference>
<accession>A0A849BW84</accession>
<dbReference type="SUPFAM" id="SSF58104">
    <property type="entry name" value="Methyl-accepting chemotaxis protein (MCP) signaling domain"/>
    <property type="match status" value="1"/>
</dbReference>
<evidence type="ECO:0000256" key="1">
    <source>
        <dbReference type="ARBA" id="ARBA00023224"/>
    </source>
</evidence>
<evidence type="ECO:0000256" key="3">
    <source>
        <dbReference type="PROSITE-ProRule" id="PRU00284"/>
    </source>
</evidence>
<dbReference type="Pfam" id="PF00015">
    <property type="entry name" value="MCPsignal"/>
    <property type="match status" value="1"/>
</dbReference>
<gene>
    <name evidence="5" type="ORF">HLB09_16330</name>
</gene>
<sequence>MLRVCRLVAAGDLEARVRHVPGTEDDADLVLLRHELNRFIDRTDAYVRESAASLEAASEGRFHRQFLLTGMPGAFAGGARTIDGARESMAAAAARAQEVADARLHLADEFEATVMSVSQTVAAAATELSASAASLSGSAALAVREAEDARDAVGQLEQSSQQIQQVVTLISQVAGQTRLLALNATIEAARAGAAGRGFAVVASEVKQLADQTFGATDEVTAQVDAVQSVAATSTSVMSRISDTVREMDAMVEGVSVAVDGGPHGAAADGAQGLSQLAEVLRAEVARFLAVLRQG</sequence>
<dbReference type="GO" id="GO:0016020">
    <property type="term" value="C:membrane"/>
    <property type="evidence" value="ECO:0007669"/>
    <property type="project" value="InterPro"/>
</dbReference>
<proteinExistence type="inferred from homology"/>
<dbReference type="PANTHER" id="PTHR32089:SF112">
    <property type="entry name" value="LYSOZYME-LIKE PROTEIN-RELATED"/>
    <property type="match status" value="1"/>
</dbReference>
<name>A0A849BW84_9ACTN</name>
<organism evidence="5 6">
    <name type="scientific">Pseudokineococcus marinus</name>
    <dbReference type="NCBI Taxonomy" id="351215"/>
    <lineage>
        <taxon>Bacteria</taxon>
        <taxon>Bacillati</taxon>
        <taxon>Actinomycetota</taxon>
        <taxon>Actinomycetes</taxon>
        <taxon>Kineosporiales</taxon>
        <taxon>Kineosporiaceae</taxon>
        <taxon>Pseudokineococcus</taxon>
    </lineage>
</organism>
<dbReference type="Gene3D" id="1.10.287.950">
    <property type="entry name" value="Methyl-accepting chemotaxis protein"/>
    <property type="match status" value="1"/>
</dbReference>
<feature type="domain" description="Methyl-accepting transducer" evidence="4">
    <location>
        <begin position="71"/>
        <end position="259"/>
    </location>
</feature>
<evidence type="ECO:0000259" key="4">
    <source>
        <dbReference type="PROSITE" id="PS50111"/>
    </source>
</evidence>
<evidence type="ECO:0000256" key="2">
    <source>
        <dbReference type="ARBA" id="ARBA00029447"/>
    </source>
</evidence>